<organism evidence="4 5">
    <name type="scientific">Aspergillus heteromorphus CBS 117.55</name>
    <dbReference type="NCBI Taxonomy" id="1448321"/>
    <lineage>
        <taxon>Eukaryota</taxon>
        <taxon>Fungi</taxon>
        <taxon>Dikarya</taxon>
        <taxon>Ascomycota</taxon>
        <taxon>Pezizomycotina</taxon>
        <taxon>Eurotiomycetes</taxon>
        <taxon>Eurotiomycetidae</taxon>
        <taxon>Eurotiales</taxon>
        <taxon>Aspergillaceae</taxon>
        <taxon>Aspergillus</taxon>
        <taxon>Aspergillus subgen. Circumdati</taxon>
    </lineage>
</organism>
<dbReference type="EMBL" id="MSFL01000025">
    <property type="protein sequence ID" value="PWY73063.1"/>
    <property type="molecule type" value="Genomic_DNA"/>
</dbReference>
<evidence type="ECO:0000313" key="5">
    <source>
        <dbReference type="Proteomes" id="UP000247233"/>
    </source>
</evidence>
<dbReference type="GO" id="GO:0044550">
    <property type="term" value="P:secondary metabolite biosynthetic process"/>
    <property type="evidence" value="ECO:0007669"/>
    <property type="project" value="TreeGrafter"/>
</dbReference>
<accession>A0A317VFA9</accession>
<dbReference type="InterPro" id="IPR054710">
    <property type="entry name" value="Tri101-like_N"/>
</dbReference>
<keyword evidence="2" id="KW-0012">Acyltransferase</keyword>
<evidence type="ECO:0000256" key="2">
    <source>
        <dbReference type="ARBA" id="ARBA00023315"/>
    </source>
</evidence>
<dbReference type="PANTHER" id="PTHR31642:SF310">
    <property type="entry name" value="FATTY ALCOHOL:CAFFEOYL-COA ACYLTRANSFERASE"/>
    <property type="match status" value="1"/>
</dbReference>
<dbReference type="Gene3D" id="3.30.559.10">
    <property type="entry name" value="Chloramphenicol acetyltransferase-like domain"/>
    <property type="match status" value="2"/>
</dbReference>
<dbReference type="InterPro" id="IPR023213">
    <property type="entry name" value="CAT-like_dom_sf"/>
</dbReference>
<name>A0A317VFA9_9EURO</name>
<dbReference type="GeneID" id="37068309"/>
<dbReference type="InterPro" id="IPR050317">
    <property type="entry name" value="Plant_Fungal_Acyltransferase"/>
</dbReference>
<keyword evidence="1" id="KW-0808">Transferase</keyword>
<dbReference type="GO" id="GO:0016747">
    <property type="term" value="F:acyltransferase activity, transferring groups other than amino-acyl groups"/>
    <property type="evidence" value="ECO:0007669"/>
    <property type="project" value="TreeGrafter"/>
</dbReference>
<comment type="caution">
    <text evidence="4">The sequence shown here is derived from an EMBL/GenBank/DDBJ whole genome shotgun (WGS) entry which is preliminary data.</text>
</comment>
<dbReference type="SUPFAM" id="SSF52777">
    <property type="entry name" value="CoA-dependent acyltransferases"/>
    <property type="match status" value="1"/>
</dbReference>
<dbReference type="VEuPathDB" id="FungiDB:BO70DRAFT_389336"/>
<evidence type="ECO:0000259" key="3">
    <source>
        <dbReference type="Pfam" id="PF22664"/>
    </source>
</evidence>
<dbReference type="OrthoDB" id="1862401at2759"/>
<proteinExistence type="predicted"/>
<gene>
    <name evidence="4" type="ORF">BO70DRAFT_389336</name>
</gene>
<evidence type="ECO:0000313" key="4">
    <source>
        <dbReference type="EMBL" id="PWY73063.1"/>
    </source>
</evidence>
<dbReference type="RefSeq" id="XP_025396717.1">
    <property type="nucleotide sequence ID" value="XM_025546072.1"/>
</dbReference>
<dbReference type="PANTHER" id="PTHR31642">
    <property type="entry name" value="TRICHOTHECENE 3-O-ACETYLTRANSFERASE"/>
    <property type="match status" value="1"/>
</dbReference>
<protein>
    <recommendedName>
        <fullName evidence="3">Trichothecene 3-O-acetyltransferase-like N-terminal domain-containing protein</fullName>
    </recommendedName>
</protein>
<reference evidence="4 5" key="1">
    <citation type="submission" date="2016-12" db="EMBL/GenBank/DDBJ databases">
        <title>The genomes of Aspergillus section Nigri reveals drivers in fungal speciation.</title>
        <authorList>
            <consortium name="DOE Joint Genome Institute"/>
            <person name="Vesth T.C."/>
            <person name="Nybo J."/>
            <person name="Theobald S."/>
            <person name="Brandl J."/>
            <person name="Frisvad J.C."/>
            <person name="Nielsen K.F."/>
            <person name="Lyhne E.K."/>
            <person name="Kogle M.E."/>
            <person name="Kuo A."/>
            <person name="Riley R."/>
            <person name="Clum A."/>
            <person name="Nolan M."/>
            <person name="Lipzen A."/>
            <person name="Salamov A."/>
            <person name="Henrissat B."/>
            <person name="Wiebenga A."/>
            <person name="De Vries R.P."/>
            <person name="Grigoriev I.V."/>
            <person name="Mortensen U.H."/>
            <person name="Andersen M.R."/>
            <person name="Baker S.E."/>
        </authorList>
    </citation>
    <scope>NUCLEOTIDE SEQUENCE [LARGE SCALE GENOMIC DNA]</scope>
    <source>
        <strain evidence="4 5">CBS 117.55</strain>
    </source>
</reference>
<evidence type="ECO:0000256" key="1">
    <source>
        <dbReference type="ARBA" id="ARBA00022679"/>
    </source>
</evidence>
<dbReference type="Proteomes" id="UP000247233">
    <property type="component" value="Unassembled WGS sequence"/>
</dbReference>
<feature type="domain" description="Trichothecene 3-O-acetyltransferase-like N-terminal" evidence="3">
    <location>
        <begin position="25"/>
        <end position="177"/>
    </location>
</feature>
<dbReference type="Pfam" id="PF22664">
    <property type="entry name" value="TRI-like_N"/>
    <property type="match status" value="1"/>
</dbReference>
<dbReference type="STRING" id="1448321.A0A317VFA9"/>
<sequence length="450" mass="49926">MGSYITDFCEVPTLTPLERIGPKGYVRYIFPFPLAEGYDLEEVTRVLRASYAATKQRLAVVGCEAVPDQEATQAGVLKLRRLEDGEIEDVVVQDLRAPGAFPTTYAKLQSQHFPVASLDAETLCRRSQWPSAGERLPVSLVQANFIPGGLLLNWCTFHMVGDGTSYHTWMKIWAEECRRAQGLEIATPIELPDAMLGDRERIMQPSGRSAGLLEDHRETHRGQVFYFSPAALQALKADASPVHAREASDQPWISTNDALAALLWRTVMAVQWPLATLEGDPVSVFNIAIDGRLRTDPPVHPETLGCFLEYLAVSAPIREIVGSATLADLAIRIRRQVRRADRHFTDDVVTLADRLEDVNRLVPTAFLDVPGFNCVLTSWINFQLYELDWGASLGHRIDAVRLPHCGLLNGTQLVLPVPPEGGLEVLLGVDGGCLDRLLQDQLWMKYAVAR</sequence>
<dbReference type="AlphaFoldDB" id="A0A317VFA9"/>
<keyword evidence="5" id="KW-1185">Reference proteome</keyword>